<keyword evidence="3" id="KW-0597">Phosphoprotein</keyword>
<comment type="catalytic activity">
    <reaction evidence="1">
        <text>ATP + protein L-histidine = ADP + protein N-phospho-L-histidine.</text>
        <dbReference type="EC" id="2.7.13.3"/>
    </reaction>
</comment>
<evidence type="ECO:0000256" key="4">
    <source>
        <dbReference type="ARBA" id="ARBA00022679"/>
    </source>
</evidence>
<feature type="transmembrane region" description="Helical" evidence="9">
    <location>
        <begin position="49"/>
        <end position="66"/>
    </location>
</feature>
<evidence type="ECO:0000256" key="3">
    <source>
        <dbReference type="ARBA" id="ARBA00022553"/>
    </source>
</evidence>
<dbReference type="EC" id="2.7.13.3" evidence="2"/>
<keyword evidence="9" id="KW-0812">Transmembrane</keyword>
<gene>
    <name evidence="11" type="ORF">NP095_11310</name>
</gene>
<evidence type="ECO:0000313" key="11">
    <source>
        <dbReference type="EMBL" id="UUI67781.1"/>
    </source>
</evidence>
<evidence type="ECO:0000256" key="5">
    <source>
        <dbReference type="ARBA" id="ARBA00022741"/>
    </source>
</evidence>
<keyword evidence="7" id="KW-0067">ATP-binding</keyword>
<keyword evidence="5" id="KW-0547">Nucleotide-binding</keyword>
<evidence type="ECO:0000259" key="10">
    <source>
        <dbReference type="Pfam" id="PF07730"/>
    </source>
</evidence>
<dbReference type="Proteomes" id="UP001315860">
    <property type="component" value="Chromosome"/>
</dbReference>
<evidence type="ECO:0000256" key="2">
    <source>
        <dbReference type="ARBA" id="ARBA00012438"/>
    </source>
</evidence>
<dbReference type="PANTHER" id="PTHR24421:SF10">
    <property type="entry name" value="NITRATE_NITRITE SENSOR PROTEIN NARQ"/>
    <property type="match status" value="1"/>
</dbReference>
<keyword evidence="12" id="KW-1185">Reference proteome</keyword>
<keyword evidence="8" id="KW-0902">Two-component regulatory system</keyword>
<feature type="transmembrane region" description="Helical" evidence="9">
    <location>
        <begin position="145"/>
        <end position="170"/>
    </location>
</feature>
<dbReference type="InterPro" id="IPR050482">
    <property type="entry name" value="Sensor_HK_TwoCompSys"/>
</dbReference>
<dbReference type="Gene3D" id="3.30.565.10">
    <property type="entry name" value="Histidine kinase-like ATPase, C-terminal domain"/>
    <property type="match status" value="1"/>
</dbReference>
<keyword evidence="4" id="KW-0808">Transferase</keyword>
<sequence>MTPAVTPRSRDALAAGITWIVALAGLVALPLVSAADSEGTGDVPGPDEARWWLLLAGLTLQALVLLGARTRPAIVPLAVAAVGLAVSLVAGEAAPGLTSLAVVVAVYRAVSVSQAESVRWALVGTAGLVAAAIIAPGLGGSAGSMSVIVAGVLQAAVVVAAPAAVAVFVASRRAAAQAHRSEAEAIVREQEARWEAAIARERTGMARELHDIAAHHLSGIAVMLAAVDRQIETDPQAARAAVREVRGQSRAVLDDLRRLVGLLRDDGAAHTSVESIETLPALVEQAAAAPGGVELVVLHGPTGLPTAAGVGPLAQLAAYRMVQESLANARSHAPGAPCRVEVDDRAPDQVVVTVDNAASSEVPAASSGGFGLRGMQERADLVGARLEHGPTVDGGWRVRLTLPREPGAATTEGEHA</sequence>
<dbReference type="Pfam" id="PF07730">
    <property type="entry name" value="HisKA_3"/>
    <property type="match status" value="1"/>
</dbReference>
<accession>A0ABY5KEC4</accession>
<proteinExistence type="predicted"/>
<keyword evidence="9" id="KW-1133">Transmembrane helix</keyword>
<dbReference type="InterPro" id="IPR011712">
    <property type="entry name" value="Sig_transdc_His_kin_sub3_dim/P"/>
</dbReference>
<evidence type="ECO:0000256" key="1">
    <source>
        <dbReference type="ARBA" id="ARBA00000085"/>
    </source>
</evidence>
<dbReference type="RefSeq" id="WP_232418792.1">
    <property type="nucleotide sequence ID" value="NZ_CP101990.1"/>
</dbReference>
<organism evidence="11 12">
    <name type="scientific">Aeromicrobium duanguangcaii</name>
    <dbReference type="NCBI Taxonomy" id="2968086"/>
    <lineage>
        <taxon>Bacteria</taxon>
        <taxon>Bacillati</taxon>
        <taxon>Actinomycetota</taxon>
        <taxon>Actinomycetes</taxon>
        <taxon>Propionibacteriales</taxon>
        <taxon>Nocardioidaceae</taxon>
        <taxon>Aeromicrobium</taxon>
    </lineage>
</organism>
<keyword evidence="9" id="KW-0472">Membrane</keyword>
<evidence type="ECO:0000256" key="8">
    <source>
        <dbReference type="ARBA" id="ARBA00023012"/>
    </source>
</evidence>
<protein>
    <recommendedName>
        <fullName evidence="2">histidine kinase</fullName>
        <ecNumber evidence="2">2.7.13.3</ecNumber>
    </recommendedName>
</protein>
<dbReference type="CDD" id="cd16917">
    <property type="entry name" value="HATPase_UhpB-NarQ-NarX-like"/>
    <property type="match status" value="1"/>
</dbReference>
<dbReference type="SUPFAM" id="SSF55874">
    <property type="entry name" value="ATPase domain of HSP90 chaperone/DNA topoisomerase II/histidine kinase"/>
    <property type="match status" value="1"/>
</dbReference>
<evidence type="ECO:0000256" key="7">
    <source>
        <dbReference type="ARBA" id="ARBA00022840"/>
    </source>
</evidence>
<dbReference type="GO" id="GO:0016301">
    <property type="term" value="F:kinase activity"/>
    <property type="evidence" value="ECO:0007669"/>
    <property type="project" value="UniProtKB-KW"/>
</dbReference>
<reference evidence="11 12" key="1">
    <citation type="submission" date="2022-07" db="EMBL/GenBank/DDBJ databases">
        <title>Novel species in genus Aeromicrobium.</title>
        <authorList>
            <person name="Ye L."/>
        </authorList>
    </citation>
    <scope>NUCLEOTIDE SEQUENCE [LARGE SCALE GENOMIC DNA]</scope>
    <source>
        <strain evidence="12">zg-Y50</strain>
    </source>
</reference>
<dbReference type="InterPro" id="IPR036890">
    <property type="entry name" value="HATPase_C_sf"/>
</dbReference>
<dbReference type="PANTHER" id="PTHR24421">
    <property type="entry name" value="NITRATE/NITRITE SENSOR PROTEIN NARX-RELATED"/>
    <property type="match status" value="1"/>
</dbReference>
<dbReference type="EMBL" id="CP101990">
    <property type="protein sequence ID" value="UUI67781.1"/>
    <property type="molecule type" value="Genomic_DNA"/>
</dbReference>
<evidence type="ECO:0000256" key="6">
    <source>
        <dbReference type="ARBA" id="ARBA00022777"/>
    </source>
</evidence>
<name>A0ABY5KEC4_9ACTN</name>
<feature type="transmembrane region" description="Helical" evidence="9">
    <location>
        <begin position="120"/>
        <end position="139"/>
    </location>
</feature>
<keyword evidence="6 11" id="KW-0418">Kinase</keyword>
<feature type="domain" description="Signal transduction histidine kinase subgroup 3 dimerisation and phosphoacceptor" evidence="10">
    <location>
        <begin position="201"/>
        <end position="266"/>
    </location>
</feature>
<dbReference type="Gene3D" id="1.20.5.1930">
    <property type="match status" value="1"/>
</dbReference>
<feature type="transmembrane region" description="Helical" evidence="9">
    <location>
        <begin position="12"/>
        <end position="29"/>
    </location>
</feature>
<evidence type="ECO:0000256" key="9">
    <source>
        <dbReference type="SAM" id="Phobius"/>
    </source>
</evidence>
<evidence type="ECO:0000313" key="12">
    <source>
        <dbReference type="Proteomes" id="UP001315860"/>
    </source>
</evidence>